<dbReference type="PROSITE" id="PS00633">
    <property type="entry name" value="BROMODOMAIN_1"/>
    <property type="match status" value="1"/>
</dbReference>
<dbReference type="Gene3D" id="2.30.30.140">
    <property type="match status" value="1"/>
</dbReference>
<dbReference type="InterPro" id="IPR000313">
    <property type="entry name" value="PWWP_dom"/>
</dbReference>
<dbReference type="InterPro" id="IPR036427">
    <property type="entry name" value="Bromodomain-like_sf"/>
</dbReference>
<dbReference type="GO" id="GO:0006325">
    <property type="term" value="P:chromatin organization"/>
    <property type="evidence" value="ECO:0007669"/>
    <property type="project" value="UniProtKB-ARBA"/>
</dbReference>
<dbReference type="GeneID" id="63803609"/>
<feature type="region of interest" description="Disordered" evidence="4">
    <location>
        <begin position="314"/>
        <end position="340"/>
    </location>
</feature>
<dbReference type="PANTHER" id="PTHR22881">
    <property type="entry name" value="BROMODOMAIN CONTAINING PROTEIN"/>
    <property type="match status" value="1"/>
</dbReference>
<dbReference type="Gene3D" id="1.20.920.10">
    <property type="entry name" value="Bromodomain-like"/>
    <property type="match status" value="1"/>
</dbReference>
<name>A0A1Y1WC18_9FUNG</name>
<dbReference type="AlphaFoldDB" id="A0A1Y1WC18"/>
<keyword evidence="1" id="KW-0007">Acetylation</keyword>
<dbReference type="EMBL" id="MCFD01000004">
    <property type="protein sequence ID" value="ORX71077.1"/>
    <property type="molecule type" value="Genomic_DNA"/>
</dbReference>
<evidence type="ECO:0000256" key="4">
    <source>
        <dbReference type="SAM" id="MobiDB-lite"/>
    </source>
</evidence>
<feature type="domain" description="PWWP" evidence="6">
    <location>
        <begin position="393"/>
        <end position="447"/>
    </location>
</feature>
<dbReference type="PROSITE" id="PS50014">
    <property type="entry name" value="BROMODOMAIN_2"/>
    <property type="match status" value="1"/>
</dbReference>
<dbReference type="Pfam" id="PF00439">
    <property type="entry name" value="Bromodomain"/>
    <property type="match status" value="1"/>
</dbReference>
<evidence type="ECO:0000259" key="6">
    <source>
        <dbReference type="PROSITE" id="PS50812"/>
    </source>
</evidence>
<accession>A0A1Y1WC18</accession>
<dbReference type="PANTHER" id="PTHR22881:SF27">
    <property type="entry name" value="BROMODOMAIN CONTAINING 7_9"/>
    <property type="match status" value="1"/>
</dbReference>
<dbReference type="CDD" id="cd05839">
    <property type="entry name" value="PWWP_BRPF"/>
    <property type="match status" value="1"/>
</dbReference>
<evidence type="ECO:0000313" key="8">
    <source>
        <dbReference type="Proteomes" id="UP000193922"/>
    </source>
</evidence>
<dbReference type="STRING" id="61395.A0A1Y1WC18"/>
<organism evidence="7 8">
    <name type="scientific">Linderina pennispora</name>
    <dbReference type="NCBI Taxonomy" id="61395"/>
    <lineage>
        <taxon>Eukaryota</taxon>
        <taxon>Fungi</taxon>
        <taxon>Fungi incertae sedis</taxon>
        <taxon>Zoopagomycota</taxon>
        <taxon>Kickxellomycotina</taxon>
        <taxon>Kickxellomycetes</taxon>
        <taxon>Kickxellales</taxon>
        <taxon>Kickxellaceae</taxon>
        <taxon>Linderina</taxon>
    </lineage>
</organism>
<dbReference type="Pfam" id="PF00855">
    <property type="entry name" value="PWWP"/>
    <property type="match status" value="1"/>
</dbReference>
<dbReference type="Proteomes" id="UP000193922">
    <property type="component" value="Unassembled WGS sequence"/>
</dbReference>
<reference evidence="7 8" key="1">
    <citation type="submission" date="2016-07" db="EMBL/GenBank/DDBJ databases">
        <title>Pervasive Adenine N6-methylation of Active Genes in Fungi.</title>
        <authorList>
            <consortium name="DOE Joint Genome Institute"/>
            <person name="Mondo S.J."/>
            <person name="Dannebaum R.O."/>
            <person name="Kuo R.C."/>
            <person name="Labutti K."/>
            <person name="Haridas S."/>
            <person name="Kuo A."/>
            <person name="Salamov A."/>
            <person name="Ahrendt S.R."/>
            <person name="Lipzen A."/>
            <person name="Sullivan W."/>
            <person name="Andreopoulos W.B."/>
            <person name="Clum A."/>
            <person name="Lindquist E."/>
            <person name="Daum C."/>
            <person name="Ramamoorthy G.K."/>
            <person name="Gryganskyi A."/>
            <person name="Culley D."/>
            <person name="Magnuson J.K."/>
            <person name="James T.Y."/>
            <person name="O'Malley M.A."/>
            <person name="Stajich J.E."/>
            <person name="Spatafora J.W."/>
            <person name="Visel A."/>
            <person name="Grigoriev I.V."/>
        </authorList>
    </citation>
    <scope>NUCLEOTIDE SEQUENCE [LARGE SCALE GENOMIC DNA]</scope>
    <source>
        <strain evidence="7 8">ATCC 12442</strain>
    </source>
</reference>
<evidence type="ECO:0000256" key="3">
    <source>
        <dbReference type="PROSITE-ProRule" id="PRU00035"/>
    </source>
</evidence>
<dbReference type="InterPro" id="IPR018359">
    <property type="entry name" value="Bromodomain_CS"/>
</dbReference>
<sequence>MRHGAPLLKRLHLEPWTASATQQRALEMAEGQRQAFVRRLRTDLERVRLLVESVRRREREKLKRTRLQTDYLQQAIDPLTPIMRSVIDELIDKRDPRGVLSRPVSTDEAPDYLSLIHQPMDFGTMRQKLDEFEYCGMDEFERDLLLVVNNCTTYNKPGTYYFRLAVRVKKHIERLMGEARRQIERLPIDPKTGRMLVDIDMDIFALNSRVPEPPSPLQADTDSKALAPAEASPKEPSPAADNGSQAVVQADLPMTRSRSRTKAEEEAAPMTNGTSKAAPTNGHADGKPPKNMRGWAWVAEPADDAEDARRLTLFEQLSVPPPDIRRSSRARRQTPDSAVPDDINVITTRLRKDSGKTQKRPHESSLPVEMAAPAKRAKTRHAQAMEQDVEYRPGTLVWAKMASYPWFPAEIVDPKSPRVPEEVHKDRHADSVALVCFFGASRSWKWVAGQHVCRLGVTMEDDRRLYKAKLSRSAGMTKNVRAAYAEACQSGGIEPLAP</sequence>
<dbReference type="SUPFAM" id="SSF47370">
    <property type="entry name" value="Bromodomain"/>
    <property type="match status" value="1"/>
</dbReference>
<protein>
    <recommendedName>
        <fullName evidence="9">Bromodomain-containing protein</fullName>
    </recommendedName>
</protein>
<dbReference type="InterPro" id="IPR001487">
    <property type="entry name" value="Bromodomain"/>
</dbReference>
<keyword evidence="8" id="KW-1185">Reference proteome</keyword>
<evidence type="ECO:0000256" key="2">
    <source>
        <dbReference type="ARBA" id="ARBA00023117"/>
    </source>
</evidence>
<dbReference type="SUPFAM" id="SSF63748">
    <property type="entry name" value="Tudor/PWWP/MBT"/>
    <property type="match status" value="1"/>
</dbReference>
<evidence type="ECO:0000259" key="5">
    <source>
        <dbReference type="PROSITE" id="PS50014"/>
    </source>
</evidence>
<evidence type="ECO:0000313" key="7">
    <source>
        <dbReference type="EMBL" id="ORX71077.1"/>
    </source>
</evidence>
<feature type="domain" description="Bromo" evidence="5">
    <location>
        <begin position="92"/>
        <end position="162"/>
    </location>
</feature>
<proteinExistence type="predicted"/>
<dbReference type="RefSeq" id="XP_040744592.1">
    <property type="nucleotide sequence ID" value="XM_040886961.1"/>
</dbReference>
<dbReference type="SMART" id="SM00297">
    <property type="entry name" value="BROMO"/>
    <property type="match status" value="1"/>
</dbReference>
<evidence type="ECO:0008006" key="9">
    <source>
        <dbReference type="Google" id="ProtNLM"/>
    </source>
</evidence>
<keyword evidence="2 3" id="KW-0103">Bromodomain</keyword>
<dbReference type="PROSITE" id="PS50812">
    <property type="entry name" value="PWWP"/>
    <property type="match status" value="1"/>
</dbReference>
<dbReference type="OrthoDB" id="20839at2759"/>
<gene>
    <name evidence="7" type="ORF">DL89DRAFT_266107</name>
</gene>
<feature type="region of interest" description="Disordered" evidence="4">
    <location>
        <begin position="210"/>
        <end position="293"/>
    </location>
</feature>
<evidence type="ECO:0000256" key="1">
    <source>
        <dbReference type="ARBA" id="ARBA00022990"/>
    </source>
</evidence>
<dbReference type="InterPro" id="IPR051831">
    <property type="entry name" value="Bromodomain_contain_prot"/>
</dbReference>
<dbReference type="PRINTS" id="PR00503">
    <property type="entry name" value="BROMODOMAIN"/>
</dbReference>
<comment type="caution">
    <text evidence="7">The sequence shown here is derived from an EMBL/GenBank/DDBJ whole genome shotgun (WGS) entry which is preliminary data.</text>
</comment>
<dbReference type="SMART" id="SM00293">
    <property type="entry name" value="PWWP"/>
    <property type="match status" value="1"/>
</dbReference>